<feature type="transmembrane region" description="Helical" evidence="7">
    <location>
        <begin position="34"/>
        <end position="54"/>
    </location>
</feature>
<dbReference type="SUPFAM" id="SSF81452">
    <property type="entry name" value="Cytochrome c oxidase subunit III-like"/>
    <property type="match status" value="1"/>
</dbReference>
<keyword evidence="4 7" id="KW-1133">Transmembrane helix</keyword>
<evidence type="ECO:0000259" key="8">
    <source>
        <dbReference type="PROSITE" id="PS50253"/>
    </source>
</evidence>
<feature type="transmembrane region" description="Helical" evidence="7">
    <location>
        <begin position="106"/>
        <end position="130"/>
    </location>
</feature>
<evidence type="ECO:0000313" key="9">
    <source>
        <dbReference type="EMBL" id="EQB06742.1"/>
    </source>
</evidence>
<feature type="transmembrane region" description="Helical" evidence="7">
    <location>
        <begin position="66"/>
        <end position="86"/>
    </location>
</feature>
<evidence type="ECO:0000256" key="2">
    <source>
        <dbReference type="ARBA" id="ARBA00010581"/>
    </source>
</evidence>
<dbReference type="InterPro" id="IPR035973">
    <property type="entry name" value="Cyt_c_oxidase_su3-like_sf"/>
</dbReference>
<dbReference type="AlphaFoldDB" id="T0H1C9"/>
<evidence type="ECO:0000256" key="3">
    <source>
        <dbReference type="ARBA" id="ARBA00022692"/>
    </source>
</evidence>
<dbReference type="PROSITE" id="PS50253">
    <property type="entry name" value="COX3"/>
    <property type="match status" value="1"/>
</dbReference>
<feature type="domain" description="Heme-copper oxidase subunit III family profile" evidence="8">
    <location>
        <begin position="1"/>
        <end position="173"/>
    </location>
</feature>
<evidence type="ECO:0000256" key="5">
    <source>
        <dbReference type="ARBA" id="ARBA00023136"/>
    </source>
</evidence>
<dbReference type="PANTHER" id="PTHR11403">
    <property type="entry name" value="CYTOCHROME C OXIDASE SUBUNIT III"/>
    <property type="match status" value="1"/>
</dbReference>
<dbReference type="GO" id="GO:0004129">
    <property type="term" value="F:cytochrome-c oxidase activity"/>
    <property type="evidence" value="ECO:0007669"/>
    <property type="project" value="InterPro"/>
</dbReference>
<feature type="transmembrane region" description="Helical" evidence="7">
    <location>
        <begin position="151"/>
        <end position="170"/>
    </location>
</feature>
<dbReference type="InterPro" id="IPR024791">
    <property type="entry name" value="Cyt_c/ubiquinol_Oxase_su3"/>
</dbReference>
<keyword evidence="5 7" id="KW-0472">Membrane</keyword>
<dbReference type="Pfam" id="PF00510">
    <property type="entry name" value="COX3"/>
    <property type="match status" value="1"/>
</dbReference>
<evidence type="ECO:0000313" key="10">
    <source>
        <dbReference type="Proteomes" id="UP000015525"/>
    </source>
</evidence>
<evidence type="ECO:0000256" key="6">
    <source>
        <dbReference type="RuleBase" id="RU003376"/>
    </source>
</evidence>
<dbReference type="PANTHER" id="PTHR11403:SF6">
    <property type="entry name" value="NITRIC OXIDE REDUCTASE SUBUNIT E"/>
    <property type="match status" value="1"/>
</dbReference>
<dbReference type="Proteomes" id="UP000015525">
    <property type="component" value="Unassembled WGS sequence"/>
</dbReference>
<dbReference type="GO" id="GO:0005886">
    <property type="term" value="C:plasma membrane"/>
    <property type="evidence" value="ECO:0007669"/>
    <property type="project" value="UniProtKB-SubCell"/>
</dbReference>
<dbReference type="GO" id="GO:0019646">
    <property type="term" value="P:aerobic electron transport chain"/>
    <property type="evidence" value="ECO:0007669"/>
    <property type="project" value="InterPro"/>
</dbReference>
<organism evidence="9 10">
    <name type="scientific">Sphingobium quisquiliarum P25</name>
    <dbReference type="NCBI Taxonomy" id="1329909"/>
    <lineage>
        <taxon>Bacteria</taxon>
        <taxon>Pseudomonadati</taxon>
        <taxon>Pseudomonadota</taxon>
        <taxon>Alphaproteobacteria</taxon>
        <taxon>Sphingomonadales</taxon>
        <taxon>Sphingomonadaceae</taxon>
        <taxon>Sphingobium</taxon>
    </lineage>
</organism>
<keyword evidence="10" id="KW-1185">Reference proteome</keyword>
<comment type="caution">
    <text evidence="9">The sequence shown here is derived from an EMBL/GenBank/DDBJ whole genome shotgun (WGS) entry which is preliminary data.</text>
</comment>
<evidence type="ECO:0000256" key="4">
    <source>
        <dbReference type="ARBA" id="ARBA00022989"/>
    </source>
</evidence>
<evidence type="ECO:0000256" key="7">
    <source>
        <dbReference type="SAM" id="Phobius"/>
    </source>
</evidence>
<keyword evidence="3 6" id="KW-0812">Transmembrane</keyword>
<dbReference type="EMBL" id="ATHO01000093">
    <property type="protein sequence ID" value="EQB06742.1"/>
    <property type="molecule type" value="Genomic_DNA"/>
</dbReference>
<dbReference type="Gene3D" id="1.20.120.80">
    <property type="entry name" value="Cytochrome c oxidase, subunit III, four-helix bundle"/>
    <property type="match status" value="1"/>
</dbReference>
<accession>T0H1C9</accession>
<comment type="subcellular location">
    <subcellularLocation>
        <location evidence="6">Cell membrane</location>
        <topology evidence="6">Multi-pass membrane protein</topology>
    </subcellularLocation>
    <subcellularLocation>
        <location evidence="1">Membrane</location>
        <topology evidence="1">Multi-pass membrane protein</topology>
    </subcellularLocation>
</comment>
<comment type="similarity">
    <text evidence="2 6">Belongs to the cytochrome c oxidase subunit 3 family.</text>
</comment>
<dbReference type="InterPro" id="IPR000298">
    <property type="entry name" value="Cyt_c_oxidase-like_su3"/>
</dbReference>
<gene>
    <name evidence="9" type="ORF">L288_10565</name>
</gene>
<sequence>MADCASFAVLFLVFMTERSQQRTLFSASAAQLDVPLGLANTLILLTSGWLVARATASAEAGDRDAVVRHLGLALASGAAFGLVKIVEYWRKISTGTTPLTNDFFSYYFVLTGLHFLHYLAGIGVLILLLSKARRQGTAIDQNFLRFLGSGAIYWHLVDLLWIFLFPMLYLQGR</sequence>
<dbReference type="PATRIC" id="fig|1329909.3.peg.2034"/>
<protein>
    <recommendedName>
        <fullName evidence="8">Heme-copper oxidase subunit III family profile domain-containing protein</fullName>
    </recommendedName>
</protein>
<evidence type="ECO:0000256" key="1">
    <source>
        <dbReference type="ARBA" id="ARBA00004141"/>
    </source>
</evidence>
<name>T0H1C9_9SPHN</name>
<dbReference type="InterPro" id="IPR013833">
    <property type="entry name" value="Cyt_c_oxidase_su3_a-hlx"/>
</dbReference>
<proteinExistence type="inferred from homology"/>
<reference evidence="9 10" key="1">
    <citation type="journal article" date="2013" name="Genome Announc.">
        <title>Draft Genome Sequence of Sphingobium quisquiliarum Strain P25T, a Novel Hexachlorocyclohexane (HCH)-Degrading Bacterium Isolated from an HCH Dumpsite.</title>
        <authorList>
            <person name="Kumar Singh A."/>
            <person name="Sangwan N."/>
            <person name="Sharma A."/>
            <person name="Gupta V."/>
            <person name="Khurana J.P."/>
            <person name="Lal R."/>
        </authorList>
    </citation>
    <scope>NUCLEOTIDE SEQUENCE [LARGE SCALE GENOMIC DNA]</scope>
    <source>
        <strain evidence="9 10">P25</strain>
    </source>
</reference>